<proteinExistence type="predicted"/>
<dbReference type="AlphaFoldDB" id="A0A1G4ICC8"/>
<accession>A0A1G4ICC8</accession>
<dbReference type="VEuPathDB" id="TriTrypDB:TEOVI_000142000"/>
<feature type="compositionally biased region" description="Polar residues" evidence="1">
    <location>
        <begin position="498"/>
        <end position="510"/>
    </location>
</feature>
<feature type="compositionally biased region" description="Acidic residues" evidence="1">
    <location>
        <begin position="359"/>
        <end position="368"/>
    </location>
</feature>
<sequence length="579" mass="61673">MHVASPEDIKHEIEDGRGEWRYVPPCVRQALALVLPTTPKRCSRSRSVTSGCCAPRMLLPLRGSGPKTDVMEAVEAAQLAEQPLAVAGRELLSSSKVLAKHLPKQRRIPPGKPVVRVCSSCGGPLQETGAPGKRCEERPRSGRKGRSASCVLDAHSMGERTQLPGDTSSSVPGVTRRTSSGEQTSRRTHNTARVVQPINMEASKIKRVECIRHRREVTDALLHMVEAVKVLSKEVDTTVVKSVTDAMRLDPRRAKDVRGEVAPVASPSEEQQEALKGLSNSVRWLTNATNELVAVFLTPEEKRFLGLNTHRLQTRKERSTMYQYAKTYRRRDGGLPPPPPGVGENITGDLKEGPRENQDGEGDADEEDVSGKGKSRGEGVQRSEGGKSAEVSSKGAIGKTECGAGVRSPSGAAAGAEDHNPEVGMKGGCVEMSNNTQRSSQLSSVQASRREEKLSEDNQVKKRLSVSTRGTAEEVSASNAQGSPGQAKLSVGRASASDVANPSVSSTGARNSLPKRRKASDSQSRARESMESLTGQEPPGSAVSGASLAQAETTASAGDLANKNLNKFAVASDSDSDSD</sequence>
<evidence type="ECO:0000313" key="3">
    <source>
        <dbReference type="Proteomes" id="UP000195570"/>
    </source>
</evidence>
<dbReference type="RefSeq" id="XP_067080751.1">
    <property type="nucleotide sequence ID" value="XM_067224650.1"/>
</dbReference>
<protein>
    <submittedName>
        <fullName evidence="2">Uncharacterized protein</fullName>
    </submittedName>
</protein>
<gene>
    <name evidence="2" type="ORF">TEOVI_000142000</name>
</gene>
<name>A0A1G4ICC8_TRYEQ</name>
<feature type="compositionally biased region" description="Polar residues" evidence="1">
    <location>
        <begin position="164"/>
        <end position="183"/>
    </location>
</feature>
<dbReference type="EMBL" id="CZPT02001311">
    <property type="protein sequence ID" value="SCU69851.1"/>
    <property type="molecule type" value="Genomic_DNA"/>
</dbReference>
<dbReference type="GeneID" id="92375360"/>
<organism evidence="2 3">
    <name type="scientific">Trypanosoma equiperdum</name>
    <dbReference type="NCBI Taxonomy" id="5694"/>
    <lineage>
        <taxon>Eukaryota</taxon>
        <taxon>Discoba</taxon>
        <taxon>Euglenozoa</taxon>
        <taxon>Kinetoplastea</taxon>
        <taxon>Metakinetoplastina</taxon>
        <taxon>Trypanosomatida</taxon>
        <taxon>Trypanosomatidae</taxon>
        <taxon>Trypanosoma</taxon>
    </lineage>
</organism>
<feature type="compositionally biased region" description="Basic and acidic residues" evidence="1">
    <location>
        <begin position="448"/>
        <end position="460"/>
    </location>
</feature>
<comment type="caution">
    <text evidence="2">The sequence shown here is derived from an EMBL/GenBank/DDBJ whole genome shotgun (WGS) entry which is preliminary data.</text>
</comment>
<evidence type="ECO:0000256" key="1">
    <source>
        <dbReference type="SAM" id="MobiDB-lite"/>
    </source>
</evidence>
<evidence type="ECO:0000313" key="2">
    <source>
        <dbReference type="EMBL" id="SCU69851.1"/>
    </source>
</evidence>
<feature type="compositionally biased region" description="Polar residues" evidence="1">
    <location>
        <begin position="432"/>
        <end position="447"/>
    </location>
</feature>
<feature type="region of interest" description="Disordered" evidence="1">
    <location>
        <begin position="327"/>
        <end position="579"/>
    </location>
</feature>
<keyword evidence="3" id="KW-1185">Reference proteome</keyword>
<feature type="compositionally biased region" description="Basic and acidic residues" evidence="1">
    <location>
        <begin position="349"/>
        <end position="358"/>
    </location>
</feature>
<feature type="compositionally biased region" description="Polar residues" evidence="1">
    <location>
        <begin position="465"/>
        <end position="484"/>
    </location>
</feature>
<reference evidence="2" key="1">
    <citation type="submission" date="2016-09" db="EMBL/GenBank/DDBJ databases">
        <authorList>
            <person name="Hebert L."/>
            <person name="Moumen B."/>
        </authorList>
    </citation>
    <scope>NUCLEOTIDE SEQUENCE [LARGE SCALE GENOMIC DNA]</scope>
    <source>
        <strain evidence="2">OVI</strain>
    </source>
</reference>
<feature type="region of interest" description="Disordered" evidence="1">
    <location>
        <begin position="125"/>
        <end position="192"/>
    </location>
</feature>
<dbReference type="Proteomes" id="UP000195570">
    <property type="component" value="Unassembled WGS sequence"/>
</dbReference>
<feature type="compositionally biased region" description="Basic and acidic residues" evidence="1">
    <location>
        <begin position="369"/>
        <end position="387"/>
    </location>
</feature>